<evidence type="ECO:0000313" key="1">
    <source>
        <dbReference type="EMBL" id="LAA55324.1"/>
    </source>
</evidence>
<reference evidence="1" key="2">
    <citation type="submission" date="2017-11" db="EMBL/GenBank/DDBJ databases">
        <title>Coralsnake Venomics: Analyses of Venom Gland Transcriptomes and Proteomes of Six Brazilian Taxa.</title>
        <authorList>
            <person name="Aird S.D."/>
            <person name="Jorge da Silva N."/>
            <person name="Qiu L."/>
            <person name="Villar-Briones A."/>
            <person name="Aparecida-Saddi V."/>
            <person name="Campos-Telles M.P."/>
            <person name="Grau M."/>
            <person name="Mikheyev A.S."/>
        </authorList>
    </citation>
    <scope>NUCLEOTIDE SEQUENCE</scope>
    <source>
        <tissue evidence="1">Venom_gland</tissue>
    </source>
</reference>
<proteinExistence type="predicted"/>
<organism evidence="1">
    <name type="scientific">Micrurus corallinus</name>
    <name type="common">Brazilian coral snake</name>
    <dbReference type="NCBI Taxonomy" id="54390"/>
    <lineage>
        <taxon>Eukaryota</taxon>
        <taxon>Metazoa</taxon>
        <taxon>Chordata</taxon>
        <taxon>Craniata</taxon>
        <taxon>Vertebrata</taxon>
        <taxon>Euteleostomi</taxon>
        <taxon>Lepidosauria</taxon>
        <taxon>Squamata</taxon>
        <taxon>Bifurcata</taxon>
        <taxon>Unidentata</taxon>
        <taxon>Episquamata</taxon>
        <taxon>Toxicofera</taxon>
        <taxon>Serpentes</taxon>
        <taxon>Colubroidea</taxon>
        <taxon>Elapidae</taxon>
        <taxon>Elapinae</taxon>
        <taxon>Micrurus</taxon>
    </lineage>
</organism>
<sequence>MSSLKTLVLNRTEIWVEENHVLAEEQTGFRQSRSTVDNCLILSHLIAKYAYKTPFCCFYRPHSSILQLMSPGGAVVRMQYCKLFLLTFGSSILTGSRLSQPSTLLRLVK</sequence>
<evidence type="ECO:0008006" key="2">
    <source>
        <dbReference type="Google" id="ProtNLM"/>
    </source>
</evidence>
<accession>A0A2D4G6F3</accession>
<name>A0A2D4G6F3_MICCO</name>
<dbReference type="AlphaFoldDB" id="A0A2D4G6F3"/>
<dbReference type="EMBL" id="IACJ01104237">
    <property type="protein sequence ID" value="LAA55324.1"/>
    <property type="molecule type" value="Transcribed_RNA"/>
</dbReference>
<protein>
    <recommendedName>
        <fullName evidence="2">Reverse transcriptase domain-containing protein</fullName>
    </recommendedName>
</protein>
<reference evidence="1" key="1">
    <citation type="submission" date="2017-07" db="EMBL/GenBank/DDBJ databases">
        <authorList>
            <person name="Mikheyev A."/>
            <person name="Grau M."/>
        </authorList>
    </citation>
    <scope>NUCLEOTIDE SEQUENCE</scope>
    <source>
        <tissue evidence="1">Venom_gland</tissue>
    </source>
</reference>